<dbReference type="Pfam" id="PF13417">
    <property type="entry name" value="GST_N_3"/>
    <property type="match status" value="1"/>
</dbReference>
<dbReference type="OrthoDB" id="4951845at2759"/>
<proteinExistence type="predicted"/>
<dbReference type="Gene3D" id="1.20.1050.10">
    <property type="match status" value="1"/>
</dbReference>
<dbReference type="Proteomes" id="UP000521943">
    <property type="component" value="Unassembled WGS sequence"/>
</dbReference>
<dbReference type="InterPro" id="IPR036282">
    <property type="entry name" value="Glutathione-S-Trfase_C_sf"/>
</dbReference>
<dbReference type="InterPro" id="IPR004045">
    <property type="entry name" value="Glutathione_S-Trfase_N"/>
</dbReference>
<dbReference type="SUPFAM" id="SSF47616">
    <property type="entry name" value="GST C-terminal domain-like"/>
    <property type="match status" value="1"/>
</dbReference>
<dbReference type="PROSITE" id="PS50404">
    <property type="entry name" value="GST_NTER"/>
    <property type="match status" value="1"/>
</dbReference>
<dbReference type="SUPFAM" id="SSF52833">
    <property type="entry name" value="Thioredoxin-like"/>
    <property type="match status" value="1"/>
</dbReference>
<sequence>MISLYDFDTKLPGRSLSPFVWKIRFALNMKDIEHQTHWIPFSKVAKVLEQQGIPRSTEAPVHYGNGRTVPALYDSSTGIKMSDSRPILAYLDATYTNSPKLLIRPKGDAQLETLVADAFNPSWGIPFAMMRPIWTLMGPKIVLEGFDGEDAVNYRPRVEEALKMTVEDFVHDKVGQERYRHEAREAFRAADEWLGRARKLHGGRWALGDAITLADIELGTALVFIASILGEKDELWVEIVSGWDGGRWGTYWDLIKQYRQV</sequence>
<dbReference type="EMBL" id="JACGCI010000120">
    <property type="protein sequence ID" value="KAF6744480.1"/>
    <property type="molecule type" value="Genomic_DNA"/>
</dbReference>
<protein>
    <recommendedName>
        <fullName evidence="1">GST N-terminal domain-containing protein</fullName>
    </recommendedName>
</protein>
<dbReference type="AlphaFoldDB" id="A0A8H6HCD9"/>
<dbReference type="InterPro" id="IPR054416">
    <property type="entry name" value="GST_UstS-like_C"/>
</dbReference>
<gene>
    <name evidence="2" type="ORF">DFP72DRAFT_928841</name>
</gene>
<evidence type="ECO:0000313" key="2">
    <source>
        <dbReference type="EMBL" id="KAF6744480.1"/>
    </source>
</evidence>
<organism evidence="2 3">
    <name type="scientific">Ephemerocybe angulata</name>
    <dbReference type="NCBI Taxonomy" id="980116"/>
    <lineage>
        <taxon>Eukaryota</taxon>
        <taxon>Fungi</taxon>
        <taxon>Dikarya</taxon>
        <taxon>Basidiomycota</taxon>
        <taxon>Agaricomycotina</taxon>
        <taxon>Agaricomycetes</taxon>
        <taxon>Agaricomycetidae</taxon>
        <taxon>Agaricales</taxon>
        <taxon>Agaricineae</taxon>
        <taxon>Psathyrellaceae</taxon>
        <taxon>Ephemerocybe</taxon>
    </lineage>
</organism>
<dbReference type="InterPro" id="IPR036249">
    <property type="entry name" value="Thioredoxin-like_sf"/>
</dbReference>
<name>A0A8H6HCD9_9AGAR</name>
<accession>A0A8H6HCD9</accession>
<evidence type="ECO:0000259" key="1">
    <source>
        <dbReference type="PROSITE" id="PS50404"/>
    </source>
</evidence>
<reference evidence="2 3" key="1">
    <citation type="submission" date="2020-07" db="EMBL/GenBank/DDBJ databases">
        <title>Comparative genomics of pyrophilous fungi reveals a link between fire events and developmental genes.</title>
        <authorList>
            <consortium name="DOE Joint Genome Institute"/>
            <person name="Steindorff A.S."/>
            <person name="Carver A."/>
            <person name="Calhoun S."/>
            <person name="Stillman K."/>
            <person name="Liu H."/>
            <person name="Lipzen A."/>
            <person name="Pangilinan J."/>
            <person name="Labutti K."/>
            <person name="Bruns T.D."/>
            <person name="Grigoriev I.V."/>
        </authorList>
    </citation>
    <scope>NUCLEOTIDE SEQUENCE [LARGE SCALE GENOMIC DNA]</scope>
    <source>
        <strain evidence="2 3">CBS 144469</strain>
    </source>
</reference>
<feature type="domain" description="GST N-terminal" evidence="1">
    <location>
        <begin position="7"/>
        <end position="99"/>
    </location>
</feature>
<evidence type="ECO:0000313" key="3">
    <source>
        <dbReference type="Proteomes" id="UP000521943"/>
    </source>
</evidence>
<keyword evidence="3" id="KW-1185">Reference proteome</keyword>
<dbReference type="Pfam" id="PF22041">
    <property type="entry name" value="GST_C_7"/>
    <property type="match status" value="1"/>
</dbReference>
<feature type="non-terminal residue" evidence="2">
    <location>
        <position position="1"/>
    </location>
</feature>
<dbReference type="Gene3D" id="3.40.30.10">
    <property type="entry name" value="Glutaredoxin"/>
    <property type="match status" value="1"/>
</dbReference>
<comment type="caution">
    <text evidence="2">The sequence shown here is derived from an EMBL/GenBank/DDBJ whole genome shotgun (WGS) entry which is preliminary data.</text>
</comment>